<keyword evidence="3 6" id="KW-0808">Transferase</keyword>
<dbReference type="Gene3D" id="3.40.50.10090">
    <property type="match status" value="2"/>
</dbReference>
<dbReference type="PANTHER" id="PTHR45790:SF3">
    <property type="entry name" value="S-ADENOSYL-L-METHIONINE-DEPENDENT UROPORPHYRINOGEN III METHYLTRANSFERASE, CHLOROPLASTIC"/>
    <property type="match status" value="1"/>
</dbReference>
<dbReference type="InterPro" id="IPR050161">
    <property type="entry name" value="Siro_Cobalamin_biosynth"/>
</dbReference>
<dbReference type="GO" id="GO:0004851">
    <property type="term" value="F:uroporphyrin-III C-methyltransferase activity"/>
    <property type="evidence" value="ECO:0007669"/>
    <property type="project" value="UniProtKB-EC"/>
</dbReference>
<proteinExistence type="inferred from homology"/>
<evidence type="ECO:0000259" key="7">
    <source>
        <dbReference type="Pfam" id="PF00590"/>
    </source>
</evidence>
<evidence type="ECO:0000256" key="1">
    <source>
        <dbReference type="ARBA" id="ARBA00012162"/>
    </source>
</evidence>
<dbReference type="InterPro" id="IPR003043">
    <property type="entry name" value="Uropor_MeTrfase_CS"/>
</dbReference>
<dbReference type="CDD" id="cd11642">
    <property type="entry name" value="SUMT"/>
    <property type="match status" value="1"/>
</dbReference>
<dbReference type="InterPro" id="IPR014777">
    <property type="entry name" value="4pyrrole_Mease_sub1"/>
</dbReference>
<evidence type="ECO:0000313" key="10">
    <source>
        <dbReference type="Proteomes" id="UP001589854"/>
    </source>
</evidence>
<evidence type="ECO:0000256" key="6">
    <source>
        <dbReference type="RuleBase" id="RU003960"/>
    </source>
</evidence>
<dbReference type="SUPFAM" id="SSF69618">
    <property type="entry name" value="HemD-like"/>
    <property type="match status" value="1"/>
</dbReference>
<dbReference type="EC" id="2.1.1.107" evidence="1"/>
<dbReference type="InterPro" id="IPR006366">
    <property type="entry name" value="CobA/CysG_C"/>
</dbReference>
<dbReference type="PROSITE" id="PS00839">
    <property type="entry name" value="SUMT_1"/>
    <property type="match status" value="1"/>
</dbReference>
<dbReference type="InterPro" id="IPR014776">
    <property type="entry name" value="4pyrrole_Mease_sub2"/>
</dbReference>
<keyword evidence="2 6" id="KW-0489">Methyltransferase</keyword>
<evidence type="ECO:0000259" key="8">
    <source>
        <dbReference type="Pfam" id="PF02602"/>
    </source>
</evidence>
<evidence type="ECO:0000256" key="5">
    <source>
        <dbReference type="ARBA" id="ARBA00023244"/>
    </source>
</evidence>
<dbReference type="PANTHER" id="PTHR45790">
    <property type="entry name" value="SIROHEME SYNTHASE-RELATED"/>
    <property type="match status" value="1"/>
</dbReference>
<dbReference type="Proteomes" id="UP001589854">
    <property type="component" value="Unassembled WGS sequence"/>
</dbReference>
<dbReference type="Pfam" id="PF02602">
    <property type="entry name" value="HEM4"/>
    <property type="match status" value="1"/>
</dbReference>
<evidence type="ECO:0000313" key="9">
    <source>
        <dbReference type="EMBL" id="MFC0272178.1"/>
    </source>
</evidence>
<dbReference type="Gene3D" id="3.40.1010.10">
    <property type="entry name" value="Cobalt-precorrin-4 Transmethylase, Domain 1"/>
    <property type="match status" value="1"/>
</dbReference>
<dbReference type="NCBIfam" id="NF004790">
    <property type="entry name" value="PRK06136.1"/>
    <property type="match status" value="1"/>
</dbReference>
<dbReference type="Pfam" id="PF00590">
    <property type="entry name" value="TP_methylase"/>
    <property type="match status" value="1"/>
</dbReference>
<evidence type="ECO:0000256" key="4">
    <source>
        <dbReference type="ARBA" id="ARBA00022691"/>
    </source>
</evidence>
<dbReference type="PROSITE" id="PS00840">
    <property type="entry name" value="SUMT_2"/>
    <property type="match status" value="1"/>
</dbReference>
<dbReference type="SUPFAM" id="SSF53790">
    <property type="entry name" value="Tetrapyrrole methylase"/>
    <property type="match status" value="1"/>
</dbReference>
<comment type="similarity">
    <text evidence="6">Belongs to the precorrin methyltransferase family.</text>
</comment>
<dbReference type="NCBIfam" id="TIGR01469">
    <property type="entry name" value="cobA_cysG_Cterm"/>
    <property type="match status" value="1"/>
</dbReference>
<keyword evidence="10" id="KW-1185">Reference proteome</keyword>
<accession>A0ABV6GER7</accession>
<dbReference type="InterPro" id="IPR003754">
    <property type="entry name" value="4pyrrol_synth_uPrphyn_synth"/>
</dbReference>
<dbReference type="EMBL" id="JBHLVO010000008">
    <property type="protein sequence ID" value="MFC0272178.1"/>
    <property type="molecule type" value="Genomic_DNA"/>
</dbReference>
<name>A0ABV6GER7_9BACI</name>
<evidence type="ECO:0000256" key="3">
    <source>
        <dbReference type="ARBA" id="ARBA00022679"/>
    </source>
</evidence>
<feature type="domain" description="Tetrapyrrole biosynthesis uroporphyrinogen III synthase" evidence="8">
    <location>
        <begin position="268"/>
        <end position="357"/>
    </location>
</feature>
<dbReference type="InterPro" id="IPR036108">
    <property type="entry name" value="4pyrrol_syn_uPrphyn_synt_sf"/>
</dbReference>
<sequence length="487" mass="54853">MGNGKVYLVGAGPGDEELITVKGLAAIKEAEVILYDRLVNPRLLEFASSECELVYCGKLPHRHFLKQELINDLLIEKALKGKNVVRLKGGDPGVFGRVGEEALALADHNIEFEMIPGITSGLAAPLYAGIPVTHRDYGGSFSIVTAHDKSIDGRPSIDWEGLIRGNETIAFYMGIANLEHICENLMKNGKSPETPIILIQWGTWGRQKTLEGTLATIVGLAEMQRFRNPAITLVGEIIKIREKISWFEKKPLFGRQVLLIRTGTDESDLAKELRGQGADVVEFPKWRKRSVEIDQLILKQIDTYDRILFTSSESVEEFFEILYKNKIDIRKIKGELYGKSTKSKKAIERYGVFSKVESDMGDEGKLLIIGDRNDMRPIDNQKADFLITSIKETDENFISISKRTFEEATFDTIILPSSFSVNTFLGNLEKIEIDQEEFLKSVRIICMGKNTWKTAESFGLLPNDMPDFPSNKELIKCLINKETYSYI</sequence>
<reference evidence="9 10" key="1">
    <citation type="submission" date="2024-09" db="EMBL/GenBank/DDBJ databases">
        <authorList>
            <person name="Sun Q."/>
            <person name="Mori K."/>
        </authorList>
    </citation>
    <scope>NUCLEOTIDE SEQUENCE [LARGE SCALE GENOMIC DNA]</scope>
    <source>
        <strain evidence="9 10">CCM 7228</strain>
    </source>
</reference>
<dbReference type="Gene3D" id="3.30.950.10">
    <property type="entry name" value="Methyltransferase, Cobalt-precorrin-4 Transmethylase, Domain 2"/>
    <property type="match status" value="1"/>
</dbReference>
<dbReference type="InterPro" id="IPR035996">
    <property type="entry name" value="4pyrrol_Methylase_sf"/>
</dbReference>
<dbReference type="RefSeq" id="WP_378934221.1">
    <property type="nucleotide sequence ID" value="NZ_JBHLVO010000008.1"/>
</dbReference>
<comment type="caution">
    <text evidence="9">The sequence shown here is derived from an EMBL/GenBank/DDBJ whole genome shotgun (WGS) entry which is preliminary data.</text>
</comment>
<evidence type="ECO:0000256" key="2">
    <source>
        <dbReference type="ARBA" id="ARBA00022603"/>
    </source>
</evidence>
<dbReference type="GO" id="GO:0032259">
    <property type="term" value="P:methylation"/>
    <property type="evidence" value="ECO:0007669"/>
    <property type="project" value="UniProtKB-KW"/>
</dbReference>
<gene>
    <name evidence="9" type="primary">cobA</name>
    <name evidence="9" type="ORF">ACFFIX_12010</name>
</gene>
<organism evidence="9 10">
    <name type="scientific">Metabacillus herbersteinensis</name>
    <dbReference type="NCBI Taxonomy" id="283816"/>
    <lineage>
        <taxon>Bacteria</taxon>
        <taxon>Bacillati</taxon>
        <taxon>Bacillota</taxon>
        <taxon>Bacilli</taxon>
        <taxon>Bacillales</taxon>
        <taxon>Bacillaceae</taxon>
        <taxon>Metabacillus</taxon>
    </lineage>
</organism>
<protein>
    <recommendedName>
        <fullName evidence="1">uroporphyrinogen-III C-methyltransferase</fullName>
        <ecNumber evidence="1">2.1.1.107</ecNumber>
    </recommendedName>
</protein>
<keyword evidence="4" id="KW-0949">S-adenosyl-L-methionine</keyword>
<feature type="domain" description="Tetrapyrrole methylase" evidence="7">
    <location>
        <begin position="5"/>
        <end position="217"/>
    </location>
</feature>
<dbReference type="InterPro" id="IPR000878">
    <property type="entry name" value="4pyrrol_Mease"/>
</dbReference>
<keyword evidence="5" id="KW-0627">Porphyrin biosynthesis</keyword>